<keyword evidence="2" id="KW-1185">Reference proteome</keyword>
<dbReference type="AlphaFoldDB" id="A0A9N9GH14"/>
<proteinExistence type="predicted"/>
<accession>A0A9N9GH14</accession>
<comment type="caution">
    <text evidence="1">The sequence shown here is derived from an EMBL/GenBank/DDBJ whole genome shotgun (WGS) entry which is preliminary data.</text>
</comment>
<organism evidence="1 2">
    <name type="scientific">Racocetra fulgida</name>
    <dbReference type="NCBI Taxonomy" id="60492"/>
    <lineage>
        <taxon>Eukaryota</taxon>
        <taxon>Fungi</taxon>
        <taxon>Fungi incertae sedis</taxon>
        <taxon>Mucoromycota</taxon>
        <taxon>Glomeromycotina</taxon>
        <taxon>Glomeromycetes</taxon>
        <taxon>Diversisporales</taxon>
        <taxon>Gigasporaceae</taxon>
        <taxon>Racocetra</taxon>
    </lineage>
</organism>
<sequence>TSQIQRSRKLHYTTTKKKQNYNIGCHFHETTSSSCHVFDNMRECVYCRAALFPTETQGASDTAALIELFVRHDNVSKDFHKNIRAYNNAFAFTSMGIKLDKHLANMQGGIYHSIRLLIPVDDIPKFLQLYIYDTEFETTNRLIIMPRLCQDTLEFIKTLLNQLNPFIANFYLISSCSNITNLSLYIKADYGLDQRIYNMPTASQVAAIWIESNNPTNNTKREMIGRIYAVNPIEEECYYLRILLNNIKGAMSFADLKLVNGYLCSTFKESAMRRNLIEKETIYNETMREATQFQMPFSL</sequence>
<feature type="non-terminal residue" evidence="1">
    <location>
        <position position="1"/>
    </location>
</feature>
<protein>
    <submittedName>
        <fullName evidence="1">15230_t:CDS:1</fullName>
    </submittedName>
</protein>
<dbReference type="EMBL" id="CAJVPZ010009293">
    <property type="protein sequence ID" value="CAG8607435.1"/>
    <property type="molecule type" value="Genomic_DNA"/>
</dbReference>
<dbReference type="OrthoDB" id="1748060at2759"/>
<gene>
    <name evidence="1" type="ORF">RFULGI_LOCUS6843</name>
</gene>
<dbReference type="PANTHER" id="PTHR45786:SF74">
    <property type="entry name" value="ATP-DEPENDENT DNA HELICASE"/>
    <property type="match status" value="1"/>
</dbReference>
<evidence type="ECO:0000313" key="2">
    <source>
        <dbReference type="Proteomes" id="UP000789396"/>
    </source>
</evidence>
<name>A0A9N9GH14_9GLOM</name>
<reference evidence="1" key="1">
    <citation type="submission" date="2021-06" db="EMBL/GenBank/DDBJ databases">
        <authorList>
            <person name="Kallberg Y."/>
            <person name="Tangrot J."/>
            <person name="Rosling A."/>
        </authorList>
    </citation>
    <scope>NUCLEOTIDE SEQUENCE</scope>
    <source>
        <strain evidence="1">IN212</strain>
    </source>
</reference>
<evidence type="ECO:0000313" key="1">
    <source>
        <dbReference type="EMBL" id="CAG8607435.1"/>
    </source>
</evidence>
<dbReference type="PANTHER" id="PTHR45786">
    <property type="entry name" value="DNA BINDING PROTEIN-LIKE"/>
    <property type="match status" value="1"/>
</dbReference>
<dbReference type="Proteomes" id="UP000789396">
    <property type="component" value="Unassembled WGS sequence"/>
</dbReference>